<keyword evidence="9" id="KW-0809">Transit peptide</keyword>
<organism evidence="13 14">
    <name type="scientific">Cherax quadricarinatus</name>
    <name type="common">Australian red claw crayfish</name>
    <dbReference type="NCBI Taxonomy" id="27406"/>
    <lineage>
        <taxon>Eukaryota</taxon>
        <taxon>Metazoa</taxon>
        <taxon>Ecdysozoa</taxon>
        <taxon>Arthropoda</taxon>
        <taxon>Crustacea</taxon>
        <taxon>Multicrustacea</taxon>
        <taxon>Malacostraca</taxon>
        <taxon>Eumalacostraca</taxon>
        <taxon>Eucarida</taxon>
        <taxon>Decapoda</taxon>
        <taxon>Pleocyemata</taxon>
        <taxon>Astacidea</taxon>
        <taxon>Parastacoidea</taxon>
        <taxon>Parastacidae</taxon>
        <taxon>Cherax</taxon>
    </lineage>
</organism>
<dbReference type="InterPro" id="IPR007863">
    <property type="entry name" value="Peptidase_M16_C"/>
</dbReference>
<dbReference type="Pfam" id="PF08367">
    <property type="entry name" value="M16C_assoc"/>
    <property type="match status" value="1"/>
</dbReference>
<feature type="domain" description="Peptidase M16C associated" evidence="12">
    <location>
        <begin position="514"/>
        <end position="762"/>
    </location>
</feature>
<dbReference type="Gene3D" id="3.30.830.10">
    <property type="entry name" value="Metalloenzyme, LuxS/M16 peptidase-like"/>
    <property type="match status" value="4"/>
</dbReference>
<dbReference type="SMART" id="SM01264">
    <property type="entry name" value="M16C_associated"/>
    <property type="match status" value="1"/>
</dbReference>
<keyword evidence="14" id="KW-1185">Reference proteome</keyword>
<dbReference type="InterPro" id="IPR011249">
    <property type="entry name" value="Metalloenz_LuxS/M16"/>
</dbReference>
<dbReference type="SUPFAM" id="SSF63411">
    <property type="entry name" value="LuxS/MPP-like metallohydrolase"/>
    <property type="match status" value="4"/>
</dbReference>
<comment type="similarity">
    <text evidence="3">Belongs to the peptidase M16 family. PreP subfamily.</text>
</comment>
<evidence type="ECO:0000256" key="6">
    <source>
        <dbReference type="ARBA" id="ARBA00022723"/>
    </source>
</evidence>
<dbReference type="Pfam" id="PF00675">
    <property type="entry name" value="Peptidase_M16"/>
    <property type="match status" value="1"/>
</dbReference>
<dbReference type="GO" id="GO:0046872">
    <property type="term" value="F:metal ion binding"/>
    <property type="evidence" value="ECO:0007669"/>
    <property type="project" value="UniProtKB-KW"/>
</dbReference>
<dbReference type="AlphaFoldDB" id="A0AAW0WBS3"/>
<keyword evidence="11" id="KW-0496">Mitochondrion</keyword>
<evidence type="ECO:0000256" key="3">
    <source>
        <dbReference type="ARBA" id="ARBA00007575"/>
    </source>
</evidence>
<evidence type="ECO:0000313" key="13">
    <source>
        <dbReference type="EMBL" id="KAK8729176.1"/>
    </source>
</evidence>
<evidence type="ECO:0000256" key="7">
    <source>
        <dbReference type="ARBA" id="ARBA00022801"/>
    </source>
</evidence>
<dbReference type="EMBL" id="JARKIK010000068">
    <property type="protein sequence ID" value="KAK8729176.1"/>
    <property type="molecule type" value="Genomic_DNA"/>
</dbReference>
<protein>
    <recommendedName>
        <fullName evidence="4">Presequence protease, mitochondrial</fullName>
    </recommendedName>
</protein>
<dbReference type="Pfam" id="PF05193">
    <property type="entry name" value="Peptidase_M16_C"/>
    <property type="match status" value="2"/>
</dbReference>
<comment type="cofactor">
    <cofactor evidence="1">
        <name>Zn(2+)</name>
        <dbReference type="ChEBI" id="CHEBI:29105"/>
    </cofactor>
</comment>
<keyword evidence="8" id="KW-0862">Zinc</keyword>
<gene>
    <name evidence="13" type="ORF">OTU49_008664</name>
</gene>
<keyword evidence="6" id="KW-0479">Metal-binding</keyword>
<dbReference type="GO" id="GO:0016485">
    <property type="term" value="P:protein processing"/>
    <property type="evidence" value="ECO:0007669"/>
    <property type="project" value="TreeGrafter"/>
</dbReference>
<accession>A0AAW0WBS3</accession>
<dbReference type="FunFam" id="3.30.830.10:FF:000013">
    <property type="entry name" value="Mitochondrial presequence protease"/>
    <property type="match status" value="1"/>
</dbReference>
<dbReference type="PANTHER" id="PTHR43016:SF13">
    <property type="entry name" value="PRESEQUENCE PROTEASE, MITOCHONDRIAL"/>
    <property type="match status" value="1"/>
</dbReference>
<comment type="caution">
    <text evidence="13">The sequence shown here is derived from an EMBL/GenBank/DDBJ whole genome shotgun (WGS) entry which is preliminary data.</text>
</comment>
<evidence type="ECO:0000256" key="11">
    <source>
        <dbReference type="ARBA" id="ARBA00023128"/>
    </source>
</evidence>
<dbReference type="InterPro" id="IPR013578">
    <property type="entry name" value="Peptidase_M16C_assoc"/>
</dbReference>
<evidence type="ECO:0000256" key="9">
    <source>
        <dbReference type="ARBA" id="ARBA00022946"/>
    </source>
</evidence>
<name>A0AAW0WBS3_CHEQU</name>
<evidence type="ECO:0000256" key="5">
    <source>
        <dbReference type="ARBA" id="ARBA00022670"/>
    </source>
</evidence>
<evidence type="ECO:0000256" key="4">
    <source>
        <dbReference type="ARBA" id="ARBA00020167"/>
    </source>
</evidence>
<dbReference type="Proteomes" id="UP001445076">
    <property type="component" value="Unassembled WGS sequence"/>
</dbReference>
<reference evidence="13 14" key="1">
    <citation type="journal article" date="2024" name="BMC Genomics">
        <title>Genome assembly of redclaw crayfish (Cherax quadricarinatus) provides insights into its immune adaptation and hypoxia tolerance.</title>
        <authorList>
            <person name="Liu Z."/>
            <person name="Zheng J."/>
            <person name="Li H."/>
            <person name="Fang K."/>
            <person name="Wang S."/>
            <person name="He J."/>
            <person name="Zhou D."/>
            <person name="Weng S."/>
            <person name="Chi M."/>
            <person name="Gu Z."/>
            <person name="He J."/>
            <person name="Li F."/>
            <person name="Wang M."/>
        </authorList>
    </citation>
    <scope>NUCLEOTIDE SEQUENCE [LARGE SCALE GENOMIC DNA]</scope>
    <source>
        <strain evidence="13">ZL_2023a</strain>
    </source>
</reference>
<dbReference type="InterPro" id="IPR011765">
    <property type="entry name" value="Pept_M16_N"/>
</dbReference>
<keyword evidence="5" id="KW-0645">Protease</keyword>
<evidence type="ECO:0000256" key="1">
    <source>
        <dbReference type="ARBA" id="ARBA00001947"/>
    </source>
</evidence>
<dbReference type="GO" id="GO:0005759">
    <property type="term" value="C:mitochondrial matrix"/>
    <property type="evidence" value="ECO:0007669"/>
    <property type="project" value="TreeGrafter"/>
</dbReference>
<evidence type="ECO:0000259" key="12">
    <source>
        <dbReference type="SMART" id="SM01264"/>
    </source>
</evidence>
<dbReference type="PANTHER" id="PTHR43016">
    <property type="entry name" value="PRESEQUENCE PROTEASE"/>
    <property type="match status" value="1"/>
</dbReference>
<evidence type="ECO:0000256" key="10">
    <source>
        <dbReference type="ARBA" id="ARBA00023049"/>
    </source>
</evidence>
<dbReference type="FunFam" id="3.30.830.10:FF:000009">
    <property type="entry name" value="Presequence protease, mitochondrial"/>
    <property type="match status" value="1"/>
</dbReference>
<dbReference type="GO" id="GO:0004222">
    <property type="term" value="F:metalloendopeptidase activity"/>
    <property type="evidence" value="ECO:0007669"/>
    <property type="project" value="TreeGrafter"/>
</dbReference>
<keyword evidence="10" id="KW-0482">Metalloprotease</keyword>
<dbReference type="FunFam" id="3.30.830.10:FF:000011">
    <property type="entry name" value="Presequence protease, mitochondrial"/>
    <property type="match status" value="1"/>
</dbReference>
<evidence type="ECO:0000256" key="2">
    <source>
        <dbReference type="ARBA" id="ARBA00004173"/>
    </source>
</evidence>
<keyword evidence="7" id="KW-0378">Hydrolase</keyword>
<comment type="subcellular location">
    <subcellularLocation>
        <location evidence="2">Mitochondrion</location>
    </subcellularLocation>
</comment>
<evidence type="ECO:0000313" key="14">
    <source>
        <dbReference type="Proteomes" id="UP001445076"/>
    </source>
</evidence>
<evidence type="ECO:0000256" key="8">
    <source>
        <dbReference type="ARBA" id="ARBA00022833"/>
    </source>
</evidence>
<proteinExistence type="inferred from homology"/>
<sequence>MTISKLLRSFTRFGRSVNFRYCKEASKTLVTSASTRGSPAAAVVGDAIKEFQVGAKVSGFLVKKVQDVPELHLTAIRLEHLGTGADYLHIARDDSNNVFCVGFRTTPTDSTGVPHILEHIVLCGSNKYPCRDPFFKMLNRSLSTFMNAMTGSDFTIYPFSTQHPVDFRNLMSVYMDAVFKPNLSELDFLQEGWRLENQDIKDKLSPIVFKGVVFNEMKGVFADSQRLFMQKLQNGLLPSHTYGVVSGGDPLCIPQLTWEHLKQFHTYHYHPSNAYFYTYGDQPLVNHLEFINANYLSNYTRINPHTEVPEEPNWSEPRCAHIDCGVDPMASSEAQTTIAVSFKLINIIDTFETFVLNILGELLMTGPNAPFYKSLLESQLGSSFSPSSGFDSHTRNTTFTVGLQGIKDADIEKVKLVIDETFVKVMEEGFPSERVEGVLHNLELGIKHQTSKFGLGLVMSLTPLWNLDGDPVDALQINSKIARFRKCIEENPRFLQDKIKVYFIKNTHKYIQTMSPREGYEAKLQEAEEVLLAKQVSELTDEDCIKIWERGHTLAKKQEEEEDLSSLPTLQVSDISRNVSPTFVTDIKLSTGVPVQVCDQPTNGITYFSAVLDTQDIPDHLRLLVPLLCGVLTNMGAGHLDFRQLDQKVEMVTGGLNASTHLTAHPISASHYEEGIILSSHCLNQNLTRMLDIWSLIFNDVNLNDLQRFSTLVSMIATDQANSLVYSGHRYAMTAASATTSHIAALTECWNGLTFMQQMKALSEMEDLTQTLEHLRELSSLLLSRKKMRVAINTTPSYHDKALHKFDHFLSNLPGDPSNSSSIAATPGNFTPHTAKTHHVFPFPVNFTSKSFSGVPYAHPDSGALRVLARLMFRFLHREIREKGGAYGGGAVASPGGAFSFYSYRDPHSTETLAAFDAAIEYVLSGGFTERDVAEAKLGVFQTVDAPVSPGSQGNRRFFSHITDELFSDHRRLILDTVSQDLVRVARVYLKDASVEGTCLIGPQNDKISNDHFWNTVCN</sequence>